<dbReference type="RefSeq" id="WP_210663413.1">
    <property type="nucleotide sequence ID" value="NZ_JAGKQQ010000002.1"/>
</dbReference>
<feature type="chain" id="PRO_5047448052" evidence="1">
    <location>
        <begin position="23"/>
        <end position="353"/>
    </location>
</feature>
<keyword evidence="1" id="KW-0732">Signal</keyword>
<proteinExistence type="predicted"/>
<reference evidence="2 3" key="1">
    <citation type="submission" date="2021-04" db="EMBL/GenBank/DDBJ databases">
        <authorList>
            <person name="Ivanova A."/>
        </authorList>
    </citation>
    <scope>NUCLEOTIDE SEQUENCE [LARGE SCALE GENOMIC DNA]</scope>
    <source>
        <strain evidence="2 3">G18</strain>
    </source>
</reference>
<evidence type="ECO:0000313" key="3">
    <source>
        <dbReference type="Proteomes" id="UP000676565"/>
    </source>
</evidence>
<evidence type="ECO:0000313" key="2">
    <source>
        <dbReference type="EMBL" id="MBP3960914.1"/>
    </source>
</evidence>
<keyword evidence="3" id="KW-1185">Reference proteome</keyword>
<evidence type="ECO:0000256" key="1">
    <source>
        <dbReference type="SAM" id="SignalP"/>
    </source>
</evidence>
<organism evidence="2 3">
    <name type="scientific">Gemmata palustris</name>
    <dbReference type="NCBI Taxonomy" id="2822762"/>
    <lineage>
        <taxon>Bacteria</taxon>
        <taxon>Pseudomonadati</taxon>
        <taxon>Planctomycetota</taxon>
        <taxon>Planctomycetia</taxon>
        <taxon>Gemmatales</taxon>
        <taxon>Gemmataceae</taxon>
        <taxon>Gemmata</taxon>
    </lineage>
</organism>
<name>A0ABS5C4J9_9BACT</name>
<comment type="caution">
    <text evidence="2">The sequence shown here is derived from an EMBL/GenBank/DDBJ whole genome shotgun (WGS) entry which is preliminary data.</text>
</comment>
<gene>
    <name evidence="2" type="ORF">J8F10_37305</name>
</gene>
<dbReference type="EMBL" id="JAGKQQ010000002">
    <property type="protein sequence ID" value="MBP3960914.1"/>
    <property type="molecule type" value="Genomic_DNA"/>
</dbReference>
<accession>A0ABS5C4J9</accession>
<dbReference type="Proteomes" id="UP000676565">
    <property type="component" value="Unassembled WGS sequence"/>
</dbReference>
<protein>
    <submittedName>
        <fullName evidence="2">Uncharacterized protein</fullName>
    </submittedName>
</protein>
<sequence>MTPFRFALTVGCLLAIVPTAWGAPVVGQAQPDHLPFGTVCVGGIAEGSFLVYASADDPKPVVKVEAPKFVKVLGTETYARQAGLGNNFTCVAVEVAIETARAGEFEGEIKVTVGEVTTKVPVSAAVKARKVGQTRLLVAGTPFERDSADNGKMYKAWTDLVRGADLDASYLLVRAKQPVLRGLDLSKYNCVLLDARALLVKTADDVQQVRAFAKAGGRVVVTTSAFFAGSVPAANEVLDGTGLELLDQEAPRGLKNATPKADDFSAEVVKAGIKSTTFFRASPIRVENAGRVLVNAVGFEKAGLGFVATAKVGKGEITAVGVPLWWWWAAGERGEGADNAKLLRWLLAPPLAG</sequence>
<feature type="signal peptide" evidence="1">
    <location>
        <begin position="1"/>
        <end position="22"/>
    </location>
</feature>